<reference evidence="2 3" key="1">
    <citation type="submission" date="2018-04" db="EMBL/GenBank/DDBJ databases">
        <title>Genomic Encyclopedia of Archaeal and Bacterial Type Strains, Phase II (KMG-II): from individual species to whole genera.</title>
        <authorList>
            <person name="Goeker M."/>
        </authorList>
    </citation>
    <scope>NUCLEOTIDE SEQUENCE [LARGE SCALE GENOMIC DNA]</scope>
    <source>
        <strain evidence="2 3">DSM 29955</strain>
    </source>
</reference>
<dbReference type="InterPro" id="IPR036895">
    <property type="entry name" value="Uracil-DNA_glycosylase-like_sf"/>
</dbReference>
<keyword evidence="3" id="KW-1185">Reference proteome</keyword>
<proteinExistence type="predicted"/>
<dbReference type="PANTHER" id="PTHR42160">
    <property type="entry name" value="URACIL-DNA GLYCOSYLASE SUPERFAMILY PROTEIN"/>
    <property type="match status" value="1"/>
</dbReference>
<dbReference type="InterPro" id="IPR005122">
    <property type="entry name" value="Uracil-DNA_glycosylase-like"/>
</dbReference>
<protein>
    <submittedName>
        <fullName evidence="2">Uracil-DNA glycosylase</fullName>
    </submittedName>
</protein>
<dbReference type="EMBL" id="QBUD01000003">
    <property type="protein sequence ID" value="PUB16425.1"/>
    <property type="molecule type" value="Genomic_DNA"/>
</dbReference>
<dbReference type="CDD" id="cd10033">
    <property type="entry name" value="UDG_like"/>
    <property type="match status" value="1"/>
</dbReference>
<dbReference type="SUPFAM" id="SSF52141">
    <property type="entry name" value="Uracil-DNA glycosylase-like"/>
    <property type="match status" value="1"/>
</dbReference>
<evidence type="ECO:0000259" key="1">
    <source>
        <dbReference type="SMART" id="SM00986"/>
    </source>
</evidence>
<dbReference type="OrthoDB" id="9789139at2"/>
<dbReference type="PANTHER" id="PTHR42160:SF1">
    <property type="entry name" value="URACIL-DNA GLYCOSYLASE SUPERFAMILY PROTEIN"/>
    <property type="match status" value="1"/>
</dbReference>
<dbReference type="Gene3D" id="3.40.470.10">
    <property type="entry name" value="Uracil-DNA glycosylase-like domain"/>
    <property type="match status" value="1"/>
</dbReference>
<sequence length="197" mass="22376">MTDELIRKIGKCDLCAENFALTATQHRPRPVPWFRAGTPIMVAGQAPGMRVHKEGKPFWDRSGDRLRDWMGISHAQFYDRDLVSVLPTAFCFPGYDAKGADLPPPPRCWDRWHAEALQHIGTPQVRVIVGSYAIRRHLGLKGPMSEIVAQWRTHAPGTYVLPHPSWRNNGWLRKHPWFESDLLPDLKRTVGAVLNSA</sequence>
<dbReference type="AlphaFoldDB" id="A0A2T6KKG8"/>
<dbReference type="SMART" id="SM00987">
    <property type="entry name" value="UreE_C"/>
    <property type="match status" value="1"/>
</dbReference>
<dbReference type="InterPro" id="IPR047124">
    <property type="entry name" value="HI_0220.2"/>
</dbReference>
<evidence type="ECO:0000313" key="3">
    <source>
        <dbReference type="Proteomes" id="UP000244523"/>
    </source>
</evidence>
<accession>A0A2T6KKG8</accession>
<evidence type="ECO:0000313" key="2">
    <source>
        <dbReference type="EMBL" id="PUB16425.1"/>
    </source>
</evidence>
<dbReference type="RefSeq" id="WP_108386021.1">
    <property type="nucleotide sequence ID" value="NZ_QBUD01000003.1"/>
</dbReference>
<organism evidence="2 3">
    <name type="scientific">Yoonia sediminilitoris</name>
    <dbReference type="NCBI Taxonomy" id="1286148"/>
    <lineage>
        <taxon>Bacteria</taxon>
        <taxon>Pseudomonadati</taxon>
        <taxon>Pseudomonadota</taxon>
        <taxon>Alphaproteobacteria</taxon>
        <taxon>Rhodobacterales</taxon>
        <taxon>Paracoccaceae</taxon>
        <taxon>Yoonia</taxon>
    </lineage>
</organism>
<comment type="caution">
    <text evidence="2">The sequence shown here is derived from an EMBL/GenBank/DDBJ whole genome shotgun (WGS) entry which is preliminary data.</text>
</comment>
<name>A0A2T6KKG8_9RHOB</name>
<dbReference type="Proteomes" id="UP000244523">
    <property type="component" value="Unassembled WGS sequence"/>
</dbReference>
<dbReference type="SMART" id="SM00986">
    <property type="entry name" value="UDG"/>
    <property type="match status" value="1"/>
</dbReference>
<dbReference type="Pfam" id="PF03167">
    <property type="entry name" value="UDG"/>
    <property type="match status" value="1"/>
</dbReference>
<gene>
    <name evidence="2" type="ORF">C8N45_103281</name>
</gene>
<feature type="domain" description="Uracil-DNA glycosylase-like" evidence="1">
    <location>
        <begin position="31"/>
        <end position="187"/>
    </location>
</feature>